<evidence type="ECO:0000313" key="2">
    <source>
        <dbReference type="Proteomes" id="UP000007151"/>
    </source>
</evidence>
<dbReference type="KEGG" id="dpl:KGM_207229"/>
<dbReference type="STRING" id="278856.A0A212FJX4"/>
<reference evidence="1 2" key="1">
    <citation type="journal article" date="2011" name="Cell">
        <title>The monarch butterfly genome yields insights into long-distance migration.</title>
        <authorList>
            <person name="Zhan S."/>
            <person name="Merlin C."/>
            <person name="Boore J.L."/>
            <person name="Reppert S.M."/>
        </authorList>
    </citation>
    <scope>NUCLEOTIDE SEQUENCE [LARGE SCALE GENOMIC DNA]</scope>
    <source>
        <strain evidence="1">F-2</strain>
    </source>
</reference>
<gene>
    <name evidence="1" type="ORF">KGM_207229</name>
</gene>
<dbReference type="EMBL" id="AGBW02008193">
    <property type="protein sequence ID" value="OWR54045.1"/>
    <property type="molecule type" value="Genomic_DNA"/>
</dbReference>
<dbReference type="AlphaFoldDB" id="A0A212FJX4"/>
<accession>A0A212FJX4</accession>
<name>A0A212FJX4_DANPL</name>
<dbReference type="InParanoid" id="A0A212FJX4"/>
<organism evidence="1 2">
    <name type="scientific">Danaus plexippus plexippus</name>
    <dbReference type="NCBI Taxonomy" id="278856"/>
    <lineage>
        <taxon>Eukaryota</taxon>
        <taxon>Metazoa</taxon>
        <taxon>Ecdysozoa</taxon>
        <taxon>Arthropoda</taxon>
        <taxon>Hexapoda</taxon>
        <taxon>Insecta</taxon>
        <taxon>Pterygota</taxon>
        <taxon>Neoptera</taxon>
        <taxon>Endopterygota</taxon>
        <taxon>Lepidoptera</taxon>
        <taxon>Glossata</taxon>
        <taxon>Ditrysia</taxon>
        <taxon>Papilionoidea</taxon>
        <taxon>Nymphalidae</taxon>
        <taxon>Danainae</taxon>
        <taxon>Danaini</taxon>
        <taxon>Danaina</taxon>
        <taxon>Danaus</taxon>
        <taxon>Danaus</taxon>
    </lineage>
</organism>
<comment type="caution">
    <text evidence="1">The sequence shown here is derived from an EMBL/GenBank/DDBJ whole genome shotgun (WGS) entry which is preliminary data.</text>
</comment>
<sequence>MYRGTLNITFLDQTKIEEIKMSVYTMKDNVKTLLWNYIVSKPCQHYSLATLIDTSLKVKNCVVKKGEYYLDLNLTELMMNYIGNSFFYGDYIFKVVVTSKKGNIVCLIFDPKFKKKSKNV</sequence>
<keyword evidence="2" id="KW-1185">Reference proteome</keyword>
<proteinExistence type="predicted"/>
<evidence type="ECO:0000313" key="1">
    <source>
        <dbReference type="EMBL" id="OWR54045.1"/>
    </source>
</evidence>
<protein>
    <submittedName>
        <fullName evidence="1">Uncharacterized protein</fullName>
    </submittedName>
</protein>
<dbReference type="Proteomes" id="UP000007151">
    <property type="component" value="Unassembled WGS sequence"/>
</dbReference>